<dbReference type="KEGG" id="mmas:MYMAC_006231"/>
<dbReference type="EMBL" id="CP022203">
    <property type="protein sequence ID" value="ATB50575.1"/>
    <property type="molecule type" value="Genomic_DNA"/>
</dbReference>
<sequence>MRRRDGRPTHALWRRAAARHRLQGREFAPPLLVGVTEDDEAAAPAPPSHLNVVPSPEPLSESAP</sequence>
<dbReference type="RefSeq" id="WP_095960733.1">
    <property type="nucleotide sequence ID" value="NZ_CP022203.1"/>
</dbReference>
<evidence type="ECO:0000313" key="3">
    <source>
        <dbReference type="Proteomes" id="UP000217343"/>
    </source>
</evidence>
<keyword evidence="3" id="KW-1185">Reference proteome</keyword>
<proteinExistence type="predicted"/>
<gene>
    <name evidence="2" type="ORF">MYMAC_006231</name>
</gene>
<evidence type="ECO:0000256" key="1">
    <source>
        <dbReference type="SAM" id="MobiDB-lite"/>
    </source>
</evidence>
<evidence type="ECO:0000313" key="2">
    <source>
        <dbReference type="EMBL" id="ATB50575.1"/>
    </source>
</evidence>
<protein>
    <submittedName>
        <fullName evidence="2">Uncharacterized protein</fullName>
    </submittedName>
</protein>
<accession>A0A250K3D9</accession>
<dbReference type="AlphaFoldDB" id="A0A250K3D9"/>
<name>A0A250K3D9_9BACT</name>
<dbReference type="Proteomes" id="UP000217343">
    <property type="component" value="Chromosome"/>
</dbReference>
<feature type="region of interest" description="Disordered" evidence="1">
    <location>
        <begin position="35"/>
        <end position="64"/>
    </location>
</feature>
<reference evidence="2 3" key="1">
    <citation type="submission" date="2017-06" db="EMBL/GenBank/DDBJ databases">
        <title>Sequencing and comparative analysis of myxobacterial genomes.</title>
        <authorList>
            <person name="Rupp O."/>
            <person name="Goesmann A."/>
            <person name="Sogaard-Andersen L."/>
        </authorList>
    </citation>
    <scope>NUCLEOTIDE SEQUENCE [LARGE SCALE GENOMIC DNA]</scope>
    <source>
        <strain evidence="2 3">DSM 14697</strain>
    </source>
</reference>
<organism evidence="2 3">
    <name type="scientific">Corallococcus macrosporus DSM 14697</name>
    <dbReference type="NCBI Taxonomy" id="1189310"/>
    <lineage>
        <taxon>Bacteria</taxon>
        <taxon>Pseudomonadati</taxon>
        <taxon>Myxococcota</taxon>
        <taxon>Myxococcia</taxon>
        <taxon>Myxococcales</taxon>
        <taxon>Cystobacterineae</taxon>
        <taxon>Myxococcaceae</taxon>
        <taxon>Corallococcus</taxon>
    </lineage>
</organism>